<reference evidence="1" key="1">
    <citation type="submission" date="2018-10" db="EMBL/GenBank/DDBJ databases">
        <title>Hidden diversity of soil giant viruses.</title>
        <authorList>
            <person name="Schulz F."/>
            <person name="Alteio L."/>
            <person name="Goudeau D."/>
            <person name="Ryan E.M."/>
            <person name="Malmstrom R.R."/>
            <person name="Blanchard J."/>
            <person name="Woyke T."/>
        </authorList>
    </citation>
    <scope>NUCLEOTIDE SEQUENCE</scope>
    <source>
        <strain evidence="1">HYV1</strain>
    </source>
</reference>
<organism evidence="1">
    <name type="scientific">Hyperionvirus sp</name>
    <dbReference type="NCBI Taxonomy" id="2487770"/>
    <lineage>
        <taxon>Viruses</taxon>
        <taxon>Varidnaviria</taxon>
        <taxon>Bamfordvirae</taxon>
        <taxon>Nucleocytoviricota</taxon>
        <taxon>Megaviricetes</taxon>
        <taxon>Imitervirales</taxon>
        <taxon>Mimiviridae</taxon>
        <taxon>Klosneuvirinae</taxon>
    </lineage>
</organism>
<name>A0A3G5A9P3_9VIRU</name>
<sequence>MADYSAGHHQVRIEKMLKKWSREVLKSKIVDASKRGCYPEFIKLAEAATVKELECCMSVCSDLDILKYIMEEMKISGDEGFVYAAAVADGKVGVVEYLKGEIDVRSAVESLMDRLWLLSVVTASPEIRMERIGKEIMSYNQSIPELEKILGVSINAGMVAIMMKLVPELIVDEMGVTCLPKNNERVVLPNMCLSDHKMKGKYGLAECIIEKDLVMLLVNFEILFCGEGWEGFVDRGEVKMVGYNGVIVQNRVSKEMAMLFVNSAVDEEKKIFLGTTIERCDRDLSEKKLWDPRWTDMYLLIKWGWKMVEGKRKFGRIHLVVHSLGNAIPKAIEGDLRCLGSNDYWSWL</sequence>
<accession>A0A3G5A9P3</accession>
<protein>
    <submittedName>
        <fullName evidence="1">Uncharacterized protein</fullName>
    </submittedName>
</protein>
<evidence type="ECO:0000313" key="1">
    <source>
        <dbReference type="EMBL" id="AYV83204.1"/>
    </source>
</evidence>
<dbReference type="EMBL" id="MK072387">
    <property type="protein sequence ID" value="AYV83204.1"/>
    <property type="molecule type" value="Genomic_DNA"/>
</dbReference>
<gene>
    <name evidence="1" type="ORF">Hyperionvirus5_10</name>
</gene>
<proteinExistence type="predicted"/>